<dbReference type="Proteomes" id="UP000783213">
    <property type="component" value="Unassembled WGS sequence"/>
</dbReference>
<evidence type="ECO:0000313" key="2">
    <source>
        <dbReference type="Proteomes" id="UP000783213"/>
    </source>
</evidence>
<accession>A0ABQ7I720</accession>
<name>A0ABQ7I720_9HELO</name>
<organism evidence="1 2">
    <name type="scientific">Botrytis deweyae</name>
    <dbReference type="NCBI Taxonomy" id="2478750"/>
    <lineage>
        <taxon>Eukaryota</taxon>
        <taxon>Fungi</taxon>
        <taxon>Dikarya</taxon>
        <taxon>Ascomycota</taxon>
        <taxon>Pezizomycotina</taxon>
        <taxon>Leotiomycetes</taxon>
        <taxon>Helotiales</taxon>
        <taxon>Sclerotiniaceae</taxon>
        <taxon>Botrytis</taxon>
    </lineage>
</organism>
<protein>
    <submittedName>
        <fullName evidence="1">Uncharacterized protein</fullName>
    </submittedName>
</protein>
<dbReference type="EMBL" id="RCSX01000044">
    <property type="protein sequence ID" value="KAF7915477.1"/>
    <property type="molecule type" value="Genomic_DNA"/>
</dbReference>
<gene>
    <name evidence="1" type="ORF">EAE98_011080</name>
</gene>
<reference evidence="1 2" key="1">
    <citation type="journal article" date="2020" name="Genome Biol. Evol.">
        <title>Comparative genomics of Sclerotiniaceae.</title>
        <authorList>
            <person name="Valero Jimenez C.A."/>
            <person name="Steentjes M."/>
            <person name="Scholten O.E."/>
            <person name="Van Kan J.A.L."/>
        </authorList>
    </citation>
    <scope>NUCLEOTIDE SEQUENCE [LARGE SCALE GENOMIC DNA]</scope>
    <source>
        <strain evidence="1 2">B1</strain>
    </source>
</reference>
<dbReference type="RefSeq" id="XP_038804893.1">
    <property type="nucleotide sequence ID" value="XM_038958702.1"/>
</dbReference>
<proteinExistence type="predicted"/>
<comment type="caution">
    <text evidence="1">The sequence shown here is derived from an EMBL/GenBank/DDBJ whole genome shotgun (WGS) entry which is preliminary data.</text>
</comment>
<evidence type="ECO:0000313" key="1">
    <source>
        <dbReference type="EMBL" id="KAF7915477.1"/>
    </source>
</evidence>
<dbReference type="GeneID" id="62237851"/>
<keyword evidence="2" id="KW-1185">Reference proteome</keyword>
<sequence length="75" mass="9167">MCVRRVESWAITSQKTIIVTNQRRMELRPEIVQIAYDVSNTQLHKRRVSEITWEFNAMYDRVQWNYQEDRVHKAN</sequence>